<gene>
    <name evidence="2" type="ORF">NCTC7927_01016</name>
</gene>
<evidence type="ECO:0000313" key="3">
    <source>
        <dbReference type="Proteomes" id="UP000254043"/>
    </source>
</evidence>
<dbReference type="RefSeq" id="WP_000395305.1">
    <property type="nucleotide sequence ID" value="NZ_BDOU01000003.1"/>
</dbReference>
<dbReference type="PANTHER" id="PTHR39639">
    <property type="entry name" value="CHROMOSOME 16, WHOLE GENOME SHOTGUN SEQUENCE"/>
    <property type="match status" value="1"/>
</dbReference>
<accession>A0A1D8F3I7</accession>
<dbReference type="PANTHER" id="PTHR39639:SF1">
    <property type="entry name" value="DUF262 DOMAIN-CONTAINING PROTEIN"/>
    <property type="match status" value="1"/>
</dbReference>
<dbReference type="AlphaFoldDB" id="A0A1D8F3I7"/>
<dbReference type="REBASE" id="433916">
    <property type="entry name" value="Eco7927ORF1017P"/>
</dbReference>
<dbReference type="EMBL" id="UGAK01000003">
    <property type="protein sequence ID" value="STF92333.1"/>
    <property type="molecule type" value="Genomic_DNA"/>
</dbReference>
<protein>
    <submittedName>
        <fullName evidence="2">Uncharacterized conserved protein</fullName>
    </submittedName>
</protein>
<feature type="domain" description="GmrSD restriction endonucleases N-terminal" evidence="1">
    <location>
        <begin position="224"/>
        <end position="371"/>
    </location>
</feature>
<dbReference type="InterPro" id="IPR004919">
    <property type="entry name" value="GmrSD_N"/>
</dbReference>
<evidence type="ECO:0000259" key="1">
    <source>
        <dbReference type="Pfam" id="PF03235"/>
    </source>
</evidence>
<dbReference type="Pfam" id="PF03235">
    <property type="entry name" value="GmrSD_N"/>
    <property type="match status" value="1"/>
</dbReference>
<organism evidence="2 3">
    <name type="scientific">Escherichia coli</name>
    <dbReference type="NCBI Taxonomy" id="562"/>
    <lineage>
        <taxon>Bacteria</taxon>
        <taxon>Pseudomonadati</taxon>
        <taxon>Pseudomonadota</taxon>
        <taxon>Gammaproteobacteria</taxon>
        <taxon>Enterobacterales</taxon>
        <taxon>Enterobacteriaceae</taxon>
        <taxon>Escherichia</taxon>
    </lineage>
</organism>
<evidence type="ECO:0000313" key="2">
    <source>
        <dbReference type="EMBL" id="STF92333.1"/>
    </source>
</evidence>
<dbReference type="Proteomes" id="UP000254043">
    <property type="component" value="Unassembled WGS sequence"/>
</dbReference>
<reference evidence="2 3" key="1">
    <citation type="submission" date="2018-06" db="EMBL/GenBank/DDBJ databases">
        <authorList>
            <consortium name="Pathogen Informatics"/>
            <person name="Doyle S."/>
        </authorList>
    </citation>
    <scope>NUCLEOTIDE SEQUENCE [LARGE SCALE GENOMIC DNA]</scope>
    <source>
        <strain evidence="2 3">NCTC7927</strain>
    </source>
</reference>
<name>A0A1D8F3I7_ECOLX</name>
<sequence length="553" mass="63806">MEFLVIRLGKDSVSDIKKLDSIKNGLEQPFSFFFKCKQVEEKIFTSFKNNISLYCFIYLGSDNNKGIATTWVKGIRAIAKLEALDGWYDFQSECILTLRVLSVFPESYDKFKFLEDSPEQYKKFSNYPVIGLNSSRNNSVQLVHEGYRENTGALITAILELYPNFRLDVVRNAPELLYLFDQESHDVVEGYDDESRDNSKSVGWGEDYPLNTVLVRNEIRTIAEVIKRIENNRYKLDPDFQRDFIWSEEKQSKLIESCLMRIPLPVFYVAEDKDGKIIVVDGLQRLTTFKNYLSDKFSLSYSNSNGLNEHATFLGKKFSELPIKLQERIEDTQLIFYILDEKAPERAKLDIFERVNGGEPISRQQMRNCLFSGPGTILLKKIAASEDFIRVTGKGLDSKTMRDREVINRFYAFYLLGYESYNGDMDDFLAKALLIMNKMDVVELNELKEVFFKTLKNNYTLFQQHAFRKSLANKGLAVNRSVINISLFDVFSVILAGLDEQFVVENKNILVNKFTELLSDSSFDDAVTIGTNSRSKVNTRFQLANEILWGLEK</sequence>
<proteinExistence type="predicted"/>